<dbReference type="NCBIfam" id="TIGR01730">
    <property type="entry name" value="RND_mfp"/>
    <property type="match status" value="1"/>
</dbReference>
<keyword evidence="3" id="KW-0472">Membrane</keyword>
<dbReference type="STRING" id="240015.ACP_1503"/>
<dbReference type="AlphaFoldDB" id="C1F6K1"/>
<evidence type="ECO:0000259" key="5">
    <source>
        <dbReference type="Pfam" id="PF25973"/>
    </source>
</evidence>
<accession>C1F6K1</accession>
<dbReference type="GO" id="GO:0016020">
    <property type="term" value="C:membrane"/>
    <property type="evidence" value="ECO:0007669"/>
    <property type="project" value="InterPro"/>
</dbReference>
<keyword evidence="2" id="KW-0813">Transport</keyword>
<evidence type="ECO:0000313" key="7">
    <source>
        <dbReference type="Proteomes" id="UP000002207"/>
    </source>
</evidence>
<evidence type="ECO:0000256" key="2">
    <source>
        <dbReference type="ARBA" id="ARBA00022448"/>
    </source>
</evidence>
<feature type="domain" description="CusB-like beta-barrel" evidence="4">
    <location>
        <begin position="249"/>
        <end position="324"/>
    </location>
</feature>
<dbReference type="KEGG" id="aca:ACP_1503"/>
<dbReference type="Pfam" id="PF25973">
    <property type="entry name" value="BSH_CzcB"/>
    <property type="match status" value="1"/>
</dbReference>
<dbReference type="Gene3D" id="2.40.30.170">
    <property type="match status" value="1"/>
</dbReference>
<evidence type="ECO:0000256" key="3">
    <source>
        <dbReference type="SAM" id="Phobius"/>
    </source>
</evidence>
<reference evidence="6 7" key="1">
    <citation type="journal article" date="2009" name="Appl. Environ. Microbiol.">
        <title>Three genomes from the phylum Acidobacteria provide insight into the lifestyles of these microorganisms in soils.</title>
        <authorList>
            <person name="Ward N.L."/>
            <person name="Challacombe J.F."/>
            <person name="Janssen P.H."/>
            <person name="Henrissat B."/>
            <person name="Coutinho P.M."/>
            <person name="Wu M."/>
            <person name="Xie G."/>
            <person name="Haft D.H."/>
            <person name="Sait M."/>
            <person name="Badger J."/>
            <person name="Barabote R.D."/>
            <person name="Bradley B."/>
            <person name="Brettin T.S."/>
            <person name="Brinkac L.M."/>
            <person name="Bruce D."/>
            <person name="Creasy T."/>
            <person name="Daugherty S.C."/>
            <person name="Davidsen T.M."/>
            <person name="DeBoy R.T."/>
            <person name="Detter J.C."/>
            <person name="Dodson R.J."/>
            <person name="Durkin A.S."/>
            <person name="Ganapathy A."/>
            <person name="Gwinn-Giglio M."/>
            <person name="Han C.S."/>
            <person name="Khouri H."/>
            <person name="Kiss H."/>
            <person name="Kothari S.P."/>
            <person name="Madupu R."/>
            <person name="Nelson K.E."/>
            <person name="Nelson W.C."/>
            <person name="Paulsen I."/>
            <person name="Penn K."/>
            <person name="Ren Q."/>
            <person name="Rosovitz M.J."/>
            <person name="Selengut J.D."/>
            <person name="Shrivastava S."/>
            <person name="Sullivan S.A."/>
            <person name="Tapia R."/>
            <person name="Thompson L.S."/>
            <person name="Watkins K.L."/>
            <person name="Yang Q."/>
            <person name="Yu C."/>
            <person name="Zafar N."/>
            <person name="Zhou L."/>
            <person name="Kuske C.R."/>
        </authorList>
    </citation>
    <scope>NUCLEOTIDE SEQUENCE [LARGE SCALE GENOMIC DNA]</scope>
    <source>
        <strain evidence="7">ATCC 51196 / DSM 11244 / BCRC 80197 / JCM 7670 / NBRC 15755 / NCIMB 13165 / 161</strain>
    </source>
</reference>
<dbReference type="eggNOG" id="COG0845">
    <property type="taxonomic scope" value="Bacteria"/>
</dbReference>
<name>C1F6K1_ACIC5</name>
<dbReference type="SUPFAM" id="SSF111369">
    <property type="entry name" value="HlyD-like secretion proteins"/>
    <property type="match status" value="1"/>
</dbReference>
<dbReference type="PANTHER" id="PTHR30097">
    <property type="entry name" value="CATION EFFLUX SYSTEM PROTEIN CUSB"/>
    <property type="match status" value="1"/>
</dbReference>
<organism evidence="6 7">
    <name type="scientific">Acidobacterium capsulatum (strain ATCC 51196 / DSM 11244 / BCRC 80197 / JCM 7670 / NBRC 15755 / NCIMB 13165 / 161)</name>
    <dbReference type="NCBI Taxonomy" id="240015"/>
    <lineage>
        <taxon>Bacteria</taxon>
        <taxon>Pseudomonadati</taxon>
        <taxon>Acidobacteriota</taxon>
        <taxon>Terriglobia</taxon>
        <taxon>Terriglobales</taxon>
        <taxon>Acidobacteriaceae</taxon>
        <taxon>Acidobacterium</taxon>
    </lineage>
</organism>
<dbReference type="InterPro" id="IPR051909">
    <property type="entry name" value="MFP_Cation_Efflux"/>
</dbReference>
<sequence>MMKQSRSVSNVFQTAGVRRRMFHWQGYCLMAAAVGAMSLGLAGCGHKSNAETSTGKTQVIEQSSDGSVITLDPSVAKHFQLAQTRAIDMPDKFSAPGVIAPDVSRTVSVFSLANGFAVKVPAQLGEQVTKGQVLAVVDSPDLAKAISVYQTAKAQLDLSGKELSREQGLYRHGAAPRKALEQAQFAEQHAQIDEQSAAREIEILGGSLESPSPFVTVRSPISGTIIEQKISRGEAVENSYLFQVADLSRVWALCSLYENDLSRVQVGDAAQVEVSAYPDLKLQGKVSNISHILDPATRTSQVRVVLDNPQGLLNPGMFVTAGFTSVRKSPQVLVPVTALFQLHDQFWVFEPVKPGVFRRVPVTVGAVVSPGWQVVTAGLQAHQSVVANSLGFSAAASLEN</sequence>
<protein>
    <submittedName>
        <fullName evidence="6">Heavy metal efflux transporter, RND family, MFP subunit</fullName>
    </submittedName>
</protein>
<feature type="transmembrane region" description="Helical" evidence="3">
    <location>
        <begin position="21"/>
        <end position="43"/>
    </location>
</feature>
<dbReference type="GO" id="GO:0022857">
    <property type="term" value="F:transmembrane transporter activity"/>
    <property type="evidence" value="ECO:0007669"/>
    <property type="project" value="InterPro"/>
</dbReference>
<comment type="similarity">
    <text evidence="1">Belongs to the membrane fusion protein (MFP) (TC 8.A.1) family.</text>
</comment>
<evidence type="ECO:0000256" key="1">
    <source>
        <dbReference type="ARBA" id="ARBA00009477"/>
    </source>
</evidence>
<dbReference type="InterPro" id="IPR058792">
    <property type="entry name" value="Beta-barrel_RND_2"/>
</dbReference>
<dbReference type="Gene3D" id="1.10.287.470">
    <property type="entry name" value="Helix hairpin bin"/>
    <property type="match status" value="1"/>
</dbReference>
<dbReference type="EMBL" id="CP001472">
    <property type="protein sequence ID" value="ACO34135.1"/>
    <property type="molecule type" value="Genomic_DNA"/>
</dbReference>
<evidence type="ECO:0000259" key="4">
    <source>
        <dbReference type="Pfam" id="PF25954"/>
    </source>
</evidence>
<dbReference type="FunFam" id="2.40.30.170:FF:000010">
    <property type="entry name" value="Efflux RND transporter periplasmic adaptor subunit"/>
    <property type="match status" value="1"/>
</dbReference>
<keyword evidence="3" id="KW-1133">Transmembrane helix</keyword>
<dbReference type="InParanoid" id="C1F6K1"/>
<dbReference type="InterPro" id="IPR058647">
    <property type="entry name" value="BSH_CzcB-like"/>
</dbReference>
<dbReference type="Proteomes" id="UP000002207">
    <property type="component" value="Chromosome"/>
</dbReference>
<gene>
    <name evidence="6" type="ordered locus">ACP_1503</name>
</gene>
<dbReference type="Pfam" id="PF25954">
    <property type="entry name" value="Beta-barrel_RND_2"/>
    <property type="match status" value="1"/>
</dbReference>
<feature type="domain" description="CzcB-like barrel-sandwich hybrid" evidence="5">
    <location>
        <begin position="105"/>
        <end position="246"/>
    </location>
</feature>
<dbReference type="HOGENOM" id="CLU_018816_13_3_0"/>
<dbReference type="Gene3D" id="2.40.420.20">
    <property type="match status" value="1"/>
</dbReference>
<proteinExistence type="inferred from homology"/>
<keyword evidence="7" id="KW-1185">Reference proteome</keyword>
<dbReference type="OrthoDB" id="9806939at2"/>
<evidence type="ECO:0000313" key="6">
    <source>
        <dbReference type="EMBL" id="ACO34135.1"/>
    </source>
</evidence>
<dbReference type="InterPro" id="IPR006143">
    <property type="entry name" value="RND_pump_MFP"/>
</dbReference>
<keyword evidence="3" id="KW-0812">Transmembrane</keyword>